<reference evidence="3 4" key="1">
    <citation type="submission" date="2019-12" db="EMBL/GenBank/DDBJ databases">
        <authorList>
            <person name="Sun J.-Q."/>
        </authorList>
    </citation>
    <scope>NUCLEOTIDE SEQUENCE [LARGE SCALE GENOMIC DNA]</scope>
    <source>
        <strain evidence="3 4">JCM 17928</strain>
    </source>
</reference>
<feature type="domain" description="TIR" evidence="2">
    <location>
        <begin position="1"/>
        <end position="135"/>
    </location>
</feature>
<evidence type="ECO:0000313" key="3">
    <source>
        <dbReference type="EMBL" id="MUV03885.1"/>
    </source>
</evidence>
<dbReference type="PROSITE" id="PS50005">
    <property type="entry name" value="TPR"/>
    <property type="match status" value="1"/>
</dbReference>
<dbReference type="InterPro" id="IPR000157">
    <property type="entry name" value="TIR_dom"/>
</dbReference>
<dbReference type="AlphaFoldDB" id="A0A6N8HDP9"/>
<dbReference type="RefSeq" id="WP_157483127.1">
    <property type="nucleotide sequence ID" value="NZ_WOWP01000031.1"/>
</dbReference>
<name>A0A6N8HDP9_9FLAO</name>
<evidence type="ECO:0000259" key="2">
    <source>
        <dbReference type="PROSITE" id="PS50104"/>
    </source>
</evidence>
<sequence>MSKAFLSHSSSDKELVRKVAKQLGVNNCTLDEISFEPGRKTLDEIFFELEKTDLFVLFISDKSLSSAWVKKEIIKAKEHLSNDIIERILPIIIDRDIKYSDPRIPKWIAKPYNLKFIDNEVIILKKIRQGLREINFKKNRFNEEIEKNFVGRNEQMERFENDINNLDNWVPTCIIAYNFFEGIGRRTFLKNALRKTLLIDSIYDPVYISIDSKESIENFIYKLNTIGKINEVSQYDFSEESVDSKIEIAKKIVKQFISFNEKIFIIDDGGIILPNTQMVEWFERLINDEEFSNQLSICLISKYRPNEVRLRKYKKSLVFRIPELSKVDSKNLFLKLLNIHGLSDINREDKEFFINNLKGIPSQIIYAVNQIDINLLEAKKNINDIVEYSDTFTSTILNQVKQNELSYQILILLSKSEIFSIDLINKIFGETSQTSEAIQTLYDLSVFNFVFSSYEYVRLNSYISDYINRSKLSLTQEYQSRFDNILKDLLRQDLDVVLENDYTEFIITIQKMLEEEKKIPKKYFIPALIIKNIIKEYDKGNYDYVIKICLQLLQNTNYDEQIIWETKYRLTLAYARNKDENFFEHVNYFKNEKNSLDYYFLLGFYYRIVNNKEKALEYFYKALSVYSEHSISKREIVNIYLSKGQYREALSLAKENYEKKRTNIFHLHSYFVCLVRQNVKFSNRDIQIIHGLMDAVRNSLDIKAEDIYRCMEGEYEFYVNNDLPKAIEILKNAIKLNENKLFPKKSLLEIYRKRDMSDAYDKLLATNLNGNYEEEN</sequence>
<dbReference type="SUPFAM" id="SSF48452">
    <property type="entry name" value="TPR-like"/>
    <property type="match status" value="1"/>
</dbReference>
<keyword evidence="1" id="KW-0802">TPR repeat</keyword>
<accession>A0A6N8HDP9</accession>
<dbReference type="Pfam" id="PF13676">
    <property type="entry name" value="TIR_2"/>
    <property type="match status" value="1"/>
</dbReference>
<dbReference type="SUPFAM" id="SSF52200">
    <property type="entry name" value="Toll/Interleukin receptor TIR domain"/>
    <property type="match status" value="1"/>
</dbReference>
<dbReference type="EMBL" id="WOWP01000031">
    <property type="protein sequence ID" value="MUV03885.1"/>
    <property type="molecule type" value="Genomic_DNA"/>
</dbReference>
<dbReference type="InterPro" id="IPR035897">
    <property type="entry name" value="Toll_tir_struct_dom_sf"/>
</dbReference>
<dbReference type="GO" id="GO:0007165">
    <property type="term" value="P:signal transduction"/>
    <property type="evidence" value="ECO:0007669"/>
    <property type="project" value="InterPro"/>
</dbReference>
<keyword evidence="4" id="KW-1185">Reference proteome</keyword>
<dbReference type="Gene3D" id="3.40.50.10140">
    <property type="entry name" value="Toll/interleukin-1 receptor homology (TIR) domain"/>
    <property type="match status" value="1"/>
</dbReference>
<organism evidence="3 4">
    <name type="scientific">Flavobacterium rakeshii</name>
    <dbReference type="NCBI Taxonomy" id="1038845"/>
    <lineage>
        <taxon>Bacteria</taxon>
        <taxon>Pseudomonadati</taxon>
        <taxon>Bacteroidota</taxon>
        <taxon>Flavobacteriia</taxon>
        <taxon>Flavobacteriales</taxon>
        <taxon>Flavobacteriaceae</taxon>
        <taxon>Flavobacterium</taxon>
    </lineage>
</organism>
<gene>
    <name evidence="3" type="ORF">GN157_09220</name>
</gene>
<dbReference type="OrthoDB" id="8435646at2"/>
<dbReference type="InterPro" id="IPR011990">
    <property type="entry name" value="TPR-like_helical_dom_sf"/>
</dbReference>
<feature type="repeat" description="TPR" evidence="1">
    <location>
        <begin position="596"/>
        <end position="629"/>
    </location>
</feature>
<dbReference type="PROSITE" id="PS50104">
    <property type="entry name" value="TIR"/>
    <property type="match status" value="1"/>
</dbReference>
<protein>
    <submittedName>
        <fullName evidence="3">TIR domain-containing protein</fullName>
    </submittedName>
</protein>
<dbReference type="Gene3D" id="1.25.40.10">
    <property type="entry name" value="Tetratricopeptide repeat domain"/>
    <property type="match status" value="1"/>
</dbReference>
<dbReference type="InterPro" id="IPR019734">
    <property type="entry name" value="TPR_rpt"/>
</dbReference>
<dbReference type="SMART" id="SM00255">
    <property type="entry name" value="TIR"/>
    <property type="match status" value="1"/>
</dbReference>
<dbReference type="Proteomes" id="UP000433945">
    <property type="component" value="Unassembled WGS sequence"/>
</dbReference>
<evidence type="ECO:0000256" key="1">
    <source>
        <dbReference type="PROSITE-ProRule" id="PRU00339"/>
    </source>
</evidence>
<proteinExistence type="predicted"/>
<comment type="caution">
    <text evidence="3">The sequence shown here is derived from an EMBL/GenBank/DDBJ whole genome shotgun (WGS) entry which is preliminary data.</text>
</comment>
<evidence type="ECO:0000313" key="4">
    <source>
        <dbReference type="Proteomes" id="UP000433945"/>
    </source>
</evidence>